<dbReference type="Proteomes" id="UP000017805">
    <property type="component" value="Chromosome"/>
</dbReference>
<gene>
    <name evidence="1" type="ORF">N288_16715</name>
</gene>
<dbReference type="AlphaFoldDB" id="U5LCS6"/>
<protein>
    <submittedName>
        <fullName evidence="1">Uncharacterized protein</fullName>
    </submittedName>
</protein>
<evidence type="ECO:0000313" key="1">
    <source>
        <dbReference type="EMBL" id="AGX05230.1"/>
    </source>
</evidence>
<proteinExistence type="predicted"/>
<dbReference type="PATRIC" id="fig|1367477.3.peg.3329"/>
<sequence length="41" mass="4494">MREPAGTCVQCGKTIYCLDGFFNGIITDDKKAICFECSEEG</sequence>
<reference evidence="1 2" key="1">
    <citation type="submission" date="2013-07" db="EMBL/GenBank/DDBJ databases">
        <title>Complete genome sequence of Bacillus infantis NRRL B-14911 that has potential to induce cardiac disease by antigenic mimicry.</title>
        <authorList>
            <person name="Massilamany C."/>
            <person name="Smith T.P.L."/>
            <person name="Loy J.D."/>
            <person name="Barletta R."/>
            <person name="Reddy J."/>
        </authorList>
    </citation>
    <scope>NUCLEOTIDE SEQUENCE [LARGE SCALE GENOMIC DNA]</scope>
    <source>
        <strain evidence="1 2">NRRL B-14911</strain>
    </source>
</reference>
<name>U5LCS6_9BACI</name>
<dbReference type="KEGG" id="bif:N288_16715"/>
<accession>U5LCS6</accession>
<keyword evidence="2" id="KW-1185">Reference proteome</keyword>
<evidence type="ECO:0000313" key="2">
    <source>
        <dbReference type="Proteomes" id="UP000017805"/>
    </source>
</evidence>
<dbReference type="EMBL" id="CP006643">
    <property type="protein sequence ID" value="AGX05230.1"/>
    <property type="molecule type" value="Genomic_DNA"/>
</dbReference>
<organism evidence="1 2">
    <name type="scientific">Bacillus infantis NRRL B-14911</name>
    <dbReference type="NCBI Taxonomy" id="1367477"/>
    <lineage>
        <taxon>Bacteria</taxon>
        <taxon>Bacillati</taxon>
        <taxon>Bacillota</taxon>
        <taxon>Bacilli</taxon>
        <taxon>Bacillales</taxon>
        <taxon>Bacillaceae</taxon>
        <taxon>Bacillus</taxon>
    </lineage>
</organism>
<dbReference type="HOGENOM" id="CLU_207815_0_0_9"/>
<dbReference type="STRING" id="1367477.N288_16715"/>